<proteinExistence type="predicted"/>
<dbReference type="EMBL" id="CP014924">
    <property type="protein sequence ID" value="ANZ66418.1"/>
    <property type="molecule type" value="Genomic_DNA"/>
</dbReference>
<keyword evidence="1" id="KW-0812">Transmembrane</keyword>
<evidence type="ECO:0000313" key="3">
    <source>
        <dbReference type="Proteomes" id="UP000093267"/>
    </source>
</evidence>
<keyword evidence="3" id="KW-1185">Reference proteome</keyword>
<dbReference type="STRING" id="240427.AYR62_13010"/>
<dbReference type="RefSeq" id="WP_054708284.1">
    <property type="nucleotide sequence ID" value="NZ_CP014912.1"/>
</dbReference>
<reference evidence="2 3" key="1">
    <citation type="submission" date="2016-03" db="EMBL/GenBank/DDBJ databases">
        <title>Pediococcus and Lactobacillus from brewery environment - whole genome sequencing and assembly.</title>
        <authorList>
            <person name="Behr J."/>
            <person name="Geissler A.J."/>
            <person name="Vogel R.F."/>
        </authorList>
    </citation>
    <scope>NUCLEOTIDE SEQUENCE [LARGE SCALE GENOMIC DNA]</scope>
    <source>
        <strain evidence="2 3">TMW 1.1995</strain>
    </source>
</reference>
<feature type="transmembrane region" description="Helical" evidence="1">
    <location>
        <begin position="96"/>
        <end position="116"/>
    </location>
</feature>
<accession>A0A1B2IWN7</accession>
<evidence type="ECO:0008006" key="4">
    <source>
        <dbReference type="Google" id="ProtNLM"/>
    </source>
</evidence>
<name>A0A1B2IWN7_9LACO</name>
<dbReference type="Pfam" id="PF11457">
    <property type="entry name" value="DUF3021"/>
    <property type="match status" value="1"/>
</dbReference>
<dbReference type="Proteomes" id="UP000093267">
    <property type="component" value="Chromosome"/>
</dbReference>
<dbReference type="KEGG" id="lpd:AYR62_13010"/>
<keyword evidence="1" id="KW-0472">Membrane</keyword>
<evidence type="ECO:0000313" key="2">
    <source>
        <dbReference type="EMBL" id="ANZ66418.1"/>
    </source>
</evidence>
<dbReference type="AlphaFoldDB" id="A0A1B2IWN7"/>
<gene>
    <name evidence="2" type="ORF">AYR63_04235</name>
</gene>
<keyword evidence="1" id="KW-1133">Transmembrane helix</keyword>
<feature type="transmembrane region" description="Helical" evidence="1">
    <location>
        <begin position="38"/>
        <end position="57"/>
    </location>
</feature>
<dbReference type="InterPro" id="IPR021560">
    <property type="entry name" value="DUF3021"/>
</dbReference>
<organism evidence="2 3">
    <name type="scientific">Secundilactobacillus paracollinoides</name>
    <dbReference type="NCBI Taxonomy" id="240427"/>
    <lineage>
        <taxon>Bacteria</taxon>
        <taxon>Bacillati</taxon>
        <taxon>Bacillota</taxon>
        <taxon>Bacilli</taxon>
        <taxon>Lactobacillales</taxon>
        <taxon>Lactobacillaceae</taxon>
        <taxon>Secundilactobacillus</taxon>
    </lineage>
</organism>
<feature type="transmembrane region" description="Helical" evidence="1">
    <location>
        <begin position="69"/>
        <end position="90"/>
    </location>
</feature>
<feature type="transmembrane region" description="Helical" evidence="1">
    <location>
        <begin position="7"/>
        <end position="32"/>
    </location>
</feature>
<evidence type="ECO:0000256" key="1">
    <source>
        <dbReference type="SAM" id="Phobius"/>
    </source>
</evidence>
<protein>
    <recommendedName>
        <fullName evidence="4">DUF3021 domain-containing protein</fullName>
    </recommendedName>
</protein>
<dbReference type="OrthoDB" id="2327824at2"/>
<sequence>MKAIKTLIVYAMYGIMVGATMYLLVMMTGVHVFSVTPVNIVALFVLSGLIGLLSRLFDGDRLSFIQQLSIHFVATFVLVVAVNAVMHWHFLSTGTWLRFGLIFLAVYFIVWLGWYVQTRLTADSMNAQLQARQRDGK</sequence>